<reference evidence="1" key="1">
    <citation type="submission" date="2019-08" db="EMBL/GenBank/DDBJ databases">
        <authorList>
            <person name="Kucharzyk K."/>
            <person name="Murdoch R.W."/>
            <person name="Higgins S."/>
            <person name="Loffler F."/>
        </authorList>
    </citation>
    <scope>NUCLEOTIDE SEQUENCE</scope>
</reference>
<name>A0A645J4J6_9ZZZZ</name>
<accession>A0A645J4J6</accession>
<dbReference type="AlphaFoldDB" id="A0A645J4J6"/>
<evidence type="ECO:0000313" key="1">
    <source>
        <dbReference type="EMBL" id="MPN58060.1"/>
    </source>
</evidence>
<gene>
    <name evidence="1" type="ORF">SDC9_205758</name>
</gene>
<dbReference type="EMBL" id="VSSQ01130354">
    <property type="protein sequence ID" value="MPN58060.1"/>
    <property type="molecule type" value="Genomic_DNA"/>
</dbReference>
<protein>
    <submittedName>
        <fullName evidence="1">Uncharacterized protein</fullName>
    </submittedName>
</protein>
<proteinExistence type="predicted"/>
<organism evidence="1">
    <name type="scientific">bioreactor metagenome</name>
    <dbReference type="NCBI Taxonomy" id="1076179"/>
    <lineage>
        <taxon>unclassified sequences</taxon>
        <taxon>metagenomes</taxon>
        <taxon>ecological metagenomes</taxon>
    </lineage>
</organism>
<comment type="caution">
    <text evidence="1">The sequence shown here is derived from an EMBL/GenBank/DDBJ whole genome shotgun (WGS) entry which is preliminary data.</text>
</comment>
<sequence length="92" mass="10729">MDEFNVLKAETLAGFFKKIYPLVETVEQRQTYVRNKNLERHARKSRARAYVHDALSRKTRGLHKARAVEEVEVRHILSAFYGGQVHHLVLLS</sequence>